<name>A0ABP0Y6H8_9ROSI</name>
<dbReference type="PANTHER" id="PTHR33070:SF129">
    <property type="entry name" value="DUF241 DOMAIN PROTEIN"/>
    <property type="match status" value="1"/>
</dbReference>
<sequence>MSVETGEPETLLEHCNGFEIQIELDLPLNRGGLRLLHLKRKMDASALNRKNSQHVRSKSVPSTPHPIISQVDEQLSRLRDSEAISSSSSSLCHKLGALQDLHDSVEKLLILPLSQQALVQLSDKEVLDELLEGSLRLLDLCDTAKNALLQTRECTHELESVLRRRRSEIGTSSSLRKCLSSRKMIKKAIYKVLKGMESKQSNKDNGSFTFVNQMKEVEAVTYHSIVSLLAFIAGPKLPAKWSCWSSVSKLVQSKKVACISEETSTSVVERLDLALSSITNHQTEKDFQIQVEDMQNLLRDCGASIKEVEEELEGLYRLIIKTRVSLLNIFNY</sequence>
<evidence type="ECO:0000313" key="2">
    <source>
        <dbReference type="EMBL" id="CAK9316053.1"/>
    </source>
</evidence>
<organism evidence="2 3">
    <name type="scientific">Citrullus colocynthis</name>
    <name type="common">colocynth</name>
    <dbReference type="NCBI Taxonomy" id="252529"/>
    <lineage>
        <taxon>Eukaryota</taxon>
        <taxon>Viridiplantae</taxon>
        <taxon>Streptophyta</taxon>
        <taxon>Embryophyta</taxon>
        <taxon>Tracheophyta</taxon>
        <taxon>Spermatophyta</taxon>
        <taxon>Magnoliopsida</taxon>
        <taxon>eudicotyledons</taxon>
        <taxon>Gunneridae</taxon>
        <taxon>Pentapetalae</taxon>
        <taxon>rosids</taxon>
        <taxon>fabids</taxon>
        <taxon>Cucurbitales</taxon>
        <taxon>Cucurbitaceae</taxon>
        <taxon>Benincaseae</taxon>
        <taxon>Citrullus</taxon>
    </lineage>
</organism>
<keyword evidence="3" id="KW-1185">Reference proteome</keyword>
<dbReference type="PANTHER" id="PTHR33070">
    <property type="entry name" value="OS06G0725500 PROTEIN"/>
    <property type="match status" value="1"/>
</dbReference>
<proteinExistence type="predicted"/>
<dbReference type="InterPro" id="IPR004320">
    <property type="entry name" value="BPS1_pln"/>
</dbReference>
<feature type="region of interest" description="Disordered" evidence="1">
    <location>
        <begin position="47"/>
        <end position="66"/>
    </location>
</feature>
<accession>A0ABP0Y6H8</accession>
<reference evidence="2 3" key="1">
    <citation type="submission" date="2024-03" db="EMBL/GenBank/DDBJ databases">
        <authorList>
            <person name="Gkanogiannis A."/>
            <person name="Becerra Lopez-Lavalle L."/>
        </authorList>
    </citation>
    <scope>NUCLEOTIDE SEQUENCE [LARGE SCALE GENOMIC DNA]</scope>
</reference>
<protein>
    <submittedName>
        <fullName evidence="2">Uncharacterized protein</fullName>
    </submittedName>
</protein>
<dbReference type="Pfam" id="PF03087">
    <property type="entry name" value="BPS1"/>
    <property type="match status" value="1"/>
</dbReference>
<dbReference type="Proteomes" id="UP001642487">
    <property type="component" value="Chromosome 2"/>
</dbReference>
<evidence type="ECO:0000313" key="3">
    <source>
        <dbReference type="Proteomes" id="UP001642487"/>
    </source>
</evidence>
<evidence type="ECO:0000256" key="1">
    <source>
        <dbReference type="SAM" id="MobiDB-lite"/>
    </source>
</evidence>
<dbReference type="EMBL" id="OZ021736">
    <property type="protein sequence ID" value="CAK9316053.1"/>
    <property type="molecule type" value="Genomic_DNA"/>
</dbReference>
<gene>
    <name evidence="2" type="ORF">CITCOLO1_LOCUS7899</name>
</gene>